<dbReference type="KEGG" id="din:Selin_2470"/>
<dbReference type="EMBL" id="CP002432">
    <property type="protein sequence ID" value="ADU67185.1"/>
    <property type="molecule type" value="Genomic_DNA"/>
</dbReference>
<dbReference type="STRING" id="653733.Selin_2470"/>
<feature type="domain" description="Glycosyltransferase 2-like" evidence="1">
    <location>
        <begin position="7"/>
        <end position="118"/>
    </location>
</feature>
<dbReference type="CDD" id="cd04196">
    <property type="entry name" value="GT_2_like_d"/>
    <property type="match status" value="1"/>
</dbReference>
<keyword evidence="3" id="KW-1185">Reference proteome</keyword>
<dbReference type="RefSeq" id="WP_013507056.1">
    <property type="nucleotide sequence ID" value="NC_014836.1"/>
</dbReference>
<organism evidence="2 3">
    <name type="scientific">Desulfurispirillum indicum (strain ATCC BAA-1389 / DSM 22839 / S5)</name>
    <dbReference type="NCBI Taxonomy" id="653733"/>
    <lineage>
        <taxon>Bacteria</taxon>
        <taxon>Pseudomonadati</taxon>
        <taxon>Chrysiogenota</taxon>
        <taxon>Chrysiogenia</taxon>
        <taxon>Chrysiogenales</taxon>
        <taxon>Chrysiogenaceae</taxon>
        <taxon>Desulfurispirillum</taxon>
    </lineage>
</organism>
<evidence type="ECO:0000313" key="3">
    <source>
        <dbReference type="Proteomes" id="UP000002572"/>
    </source>
</evidence>
<keyword evidence="2" id="KW-0808">Transferase</keyword>
<name>E6W5A6_DESIS</name>
<evidence type="ECO:0000313" key="2">
    <source>
        <dbReference type="EMBL" id="ADU67185.1"/>
    </source>
</evidence>
<dbReference type="InterPro" id="IPR001173">
    <property type="entry name" value="Glyco_trans_2-like"/>
</dbReference>
<gene>
    <name evidence="2" type="ordered locus">Selin_2470</name>
</gene>
<dbReference type="InParanoid" id="E6W5A6"/>
<dbReference type="InterPro" id="IPR029044">
    <property type="entry name" value="Nucleotide-diphossugar_trans"/>
</dbReference>
<dbReference type="Gene3D" id="3.90.550.10">
    <property type="entry name" value="Spore Coat Polysaccharide Biosynthesis Protein SpsA, Chain A"/>
    <property type="match status" value="1"/>
</dbReference>
<dbReference type="GO" id="GO:0016758">
    <property type="term" value="F:hexosyltransferase activity"/>
    <property type="evidence" value="ECO:0007669"/>
    <property type="project" value="UniProtKB-ARBA"/>
</dbReference>
<protein>
    <submittedName>
        <fullName evidence="2">Glycosyl transferase family 2</fullName>
    </submittedName>
</protein>
<dbReference type="AlphaFoldDB" id="E6W5A6"/>
<sequence length="311" mass="35154">MTRTVDILLATYNGAEHLPELLGSILKQSFADWRLIVRDDGSTDATLGILEAFSREHGNRMVLLPRQSRNLGPCGNFAVLMEYSSADYVMFCDQDDVWLPEKITCSLEKMQELEAVCGEEKPLLVHTDMVIVDRGLQELAASGHRYQRIDPLHGARLPRLLVQNVVTGCTAMMNRRLCKMALPIADAALMHDHWVGLVASCFGGIAYVPKPMLLYRQHGGNQVGASSGSALYLLRQVCSLARVREVLSRNRKQAKAFYERFQVLLPEPDRAMLEAFITMEQQGMLKRRIHIFHYGFRYSGMIRNIGWLVLC</sequence>
<evidence type="ECO:0000259" key="1">
    <source>
        <dbReference type="Pfam" id="PF00535"/>
    </source>
</evidence>
<dbReference type="HOGENOM" id="CLU_025996_2_1_0"/>
<reference evidence="2 3" key="1">
    <citation type="submission" date="2010-12" db="EMBL/GenBank/DDBJ databases">
        <title>Complete sequence of Desulfurispirillum indicum S5.</title>
        <authorList>
            <consortium name="US DOE Joint Genome Institute"/>
            <person name="Lucas S."/>
            <person name="Copeland A."/>
            <person name="Lapidus A."/>
            <person name="Cheng J.-F."/>
            <person name="Goodwin L."/>
            <person name="Pitluck S."/>
            <person name="Chertkov O."/>
            <person name="Held B."/>
            <person name="Detter J.C."/>
            <person name="Han C."/>
            <person name="Tapia R."/>
            <person name="Land M."/>
            <person name="Hauser L."/>
            <person name="Kyrpides N."/>
            <person name="Ivanova N."/>
            <person name="Mikhailova N."/>
            <person name="Haggblom M."/>
            <person name="Rauschenbach I."/>
            <person name="Bini E."/>
            <person name="Woyke T."/>
        </authorList>
    </citation>
    <scope>NUCLEOTIDE SEQUENCE [LARGE SCALE GENOMIC DNA]</scope>
    <source>
        <strain evidence="3">ATCC BAA-1389 / DSM 22839 / S5</strain>
    </source>
</reference>
<dbReference type="Proteomes" id="UP000002572">
    <property type="component" value="Chromosome"/>
</dbReference>
<dbReference type="Pfam" id="PF00535">
    <property type="entry name" value="Glycos_transf_2"/>
    <property type="match status" value="1"/>
</dbReference>
<dbReference type="SUPFAM" id="SSF53448">
    <property type="entry name" value="Nucleotide-diphospho-sugar transferases"/>
    <property type="match status" value="1"/>
</dbReference>
<proteinExistence type="predicted"/>
<dbReference type="PANTHER" id="PTHR22916:SF3">
    <property type="entry name" value="UDP-GLCNAC:BETAGAL BETA-1,3-N-ACETYLGLUCOSAMINYLTRANSFERASE-LIKE PROTEIN 1"/>
    <property type="match status" value="1"/>
</dbReference>
<accession>E6W5A6</accession>
<dbReference type="eggNOG" id="COG0463">
    <property type="taxonomic scope" value="Bacteria"/>
</dbReference>
<dbReference type="PANTHER" id="PTHR22916">
    <property type="entry name" value="GLYCOSYLTRANSFERASE"/>
    <property type="match status" value="1"/>
</dbReference>